<name>A0A7L5ARA4_9MICO</name>
<proteinExistence type="inferred from homology"/>
<dbReference type="OrthoDB" id="6882680at2"/>
<evidence type="ECO:0000256" key="4">
    <source>
        <dbReference type="RuleBase" id="RU003345"/>
    </source>
</evidence>
<dbReference type="Proteomes" id="UP000464507">
    <property type="component" value="Chromosome"/>
</dbReference>
<dbReference type="InterPro" id="IPR015590">
    <property type="entry name" value="Aldehyde_DH_dom"/>
</dbReference>
<evidence type="ECO:0000256" key="1">
    <source>
        <dbReference type="ARBA" id="ARBA00009986"/>
    </source>
</evidence>
<dbReference type="InterPro" id="IPR016163">
    <property type="entry name" value="Ald_DH_C"/>
</dbReference>
<dbReference type="PROSITE" id="PS00687">
    <property type="entry name" value="ALDEHYDE_DEHYDR_GLU"/>
    <property type="match status" value="1"/>
</dbReference>
<organism evidence="6 7">
    <name type="scientific">Marisediminicola antarctica</name>
    <dbReference type="NCBI Taxonomy" id="674079"/>
    <lineage>
        <taxon>Bacteria</taxon>
        <taxon>Bacillati</taxon>
        <taxon>Actinomycetota</taxon>
        <taxon>Actinomycetes</taxon>
        <taxon>Micrococcales</taxon>
        <taxon>Microbacteriaceae</taxon>
        <taxon>Marisediminicola</taxon>
    </lineage>
</organism>
<dbReference type="FunFam" id="3.40.605.10:FF:000007">
    <property type="entry name" value="NAD/NADP-dependent betaine aldehyde dehydrogenase"/>
    <property type="match status" value="1"/>
</dbReference>
<keyword evidence="7" id="KW-1185">Reference proteome</keyword>
<sequence>MTQARSRTVSTTEQNTLSAYFDDVFVDGGWRPAAGPGRIEIVNPATEKVWGSVPDASEADVDAAVRAASAAFARPGWSRLAAEERAVVLRRFADELEVRGAAMAAHITAENGTPISESRSAAAHSAGILRYFAGLAGWLDAEDRRPFPGGDNYTLVRRQPIGVCALIAPWNFPLTLVMVKLAPALLAGCTVVIKPASETPVDLRVLIEAAIAAGIPAGVINLVTGSRVAGGHLVTHPLVDKVAFTGSTAAGRIIAAQCGSLLRPVTLELGGKSAAIVLPDADLDNFSSLVLRTCLRNTGQTCYNSTRILAPVALYDETVERVVREVRQAQQGDPLDPLTVFGPVVSARQRESIEGYIGIGRAEGARIATGGTPSEFDRGYYVTPTVFRDVTSSMRVAQEEIFGPVLVVLPYSDEADAVRIANDSSFGLGGAIFGTDEEHATSLAARIDSGSIGINFYGSNLAAPFGGRKDSGLGTEYGPEGVSAYLALKSVHRLGRD</sequence>
<dbReference type="GO" id="GO:0016620">
    <property type="term" value="F:oxidoreductase activity, acting on the aldehyde or oxo group of donors, NAD or NADP as acceptor"/>
    <property type="evidence" value="ECO:0007669"/>
    <property type="project" value="InterPro"/>
</dbReference>
<feature type="active site" evidence="3">
    <location>
        <position position="268"/>
    </location>
</feature>
<dbReference type="SUPFAM" id="SSF53720">
    <property type="entry name" value="ALDH-like"/>
    <property type="match status" value="1"/>
</dbReference>
<dbReference type="InterPro" id="IPR029510">
    <property type="entry name" value="Ald_DH_CS_GLU"/>
</dbReference>
<dbReference type="InterPro" id="IPR016161">
    <property type="entry name" value="Ald_DH/histidinol_DH"/>
</dbReference>
<evidence type="ECO:0000313" key="7">
    <source>
        <dbReference type="Proteomes" id="UP000464507"/>
    </source>
</evidence>
<evidence type="ECO:0000313" key="6">
    <source>
        <dbReference type="EMBL" id="QHO70909.1"/>
    </source>
</evidence>
<dbReference type="InterPro" id="IPR016162">
    <property type="entry name" value="Ald_DH_N"/>
</dbReference>
<evidence type="ECO:0000256" key="2">
    <source>
        <dbReference type="ARBA" id="ARBA00023002"/>
    </source>
</evidence>
<feature type="domain" description="Aldehyde dehydrogenase" evidence="5">
    <location>
        <begin position="30"/>
        <end position="491"/>
    </location>
</feature>
<protein>
    <submittedName>
        <fullName evidence="6">Aldehyde dehydrogenase</fullName>
    </submittedName>
</protein>
<evidence type="ECO:0000256" key="3">
    <source>
        <dbReference type="PROSITE-ProRule" id="PRU10007"/>
    </source>
</evidence>
<dbReference type="Gene3D" id="3.40.309.10">
    <property type="entry name" value="Aldehyde Dehydrogenase, Chain A, domain 2"/>
    <property type="match status" value="1"/>
</dbReference>
<gene>
    <name evidence="6" type="ORF">BHD05_01710</name>
</gene>
<accession>A0A7L5ARA4</accession>
<dbReference type="Pfam" id="PF00171">
    <property type="entry name" value="Aldedh"/>
    <property type="match status" value="1"/>
</dbReference>
<dbReference type="PANTHER" id="PTHR42804:SF1">
    <property type="entry name" value="ALDEHYDE DEHYDROGENASE-RELATED"/>
    <property type="match status" value="1"/>
</dbReference>
<dbReference type="KEGG" id="mant:BHD05_01710"/>
<dbReference type="EMBL" id="CP017146">
    <property type="protein sequence ID" value="QHO70909.1"/>
    <property type="molecule type" value="Genomic_DNA"/>
</dbReference>
<evidence type="ECO:0000259" key="5">
    <source>
        <dbReference type="Pfam" id="PF00171"/>
    </source>
</evidence>
<keyword evidence="2 4" id="KW-0560">Oxidoreductase</keyword>
<dbReference type="AlphaFoldDB" id="A0A7L5ARA4"/>
<reference evidence="6 7" key="1">
    <citation type="submission" date="2016-09" db="EMBL/GenBank/DDBJ databases">
        <title>Complete genome sequence of microbes from the polar regions.</title>
        <authorList>
            <person name="Liao L."/>
            <person name="Chen B."/>
        </authorList>
    </citation>
    <scope>NUCLEOTIDE SEQUENCE [LARGE SCALE GENOMIC DNA]</scope>
    <source>
        <strain evidence="6 7">ZS314</strain>
    </source>
</reference>
<dbReference type="Gene3D" id="3.40.605.10">
    <property type="entry name" value="Aldehyde Dehydrogenase, Chain A, domain 1"/>
    <property type="match status" value="1"/>
</dbReference>
<comment type="similarity">
    <text evidence="1 4">Belongs to the aldehyde dehydrogenase family.</text>
</comment>
<dbReference type="PANTHER" id="PTHR42804">
    <property type="entry name" value="ALDEHYDE DEHYDROGENASE"/>
    <property type="match status" value="1"/>
</dbReference>